<feature type="compositionally biased region" description="Low complexity" evidence="1">
    <location>
        <begin position="60"/>
        <end position="83"/>
    </location>
</feature>
<protein>
    <submittedName>
        <fullName evidence="2">Uncharacterized protein</fullName>
    </submittedName>
</protein>
<proteinExistence type="predicted"/>
<evidence type="ECO:0000256" key="1">
    <source>
        <dbReference type="SAM" id="MobiDB-lite"/>
    </source>
</evidence>
<dbReference type="EMBL" id="HBIZ01011772">
    <property type="protein sequence ID" value="CAE0754474.1"/>
    <property type="molecule type" value="Transcribed_RNA"/>
</dbReference>
<evidence type="ECO:0000313" key="2">
    <source>
        <dbReference type="EMBL" id="CAE0754474.1"/>
    </source>
</evidence>
<feature type="compositionally biased region" description="Polar residues" evidence="1">
    <location>
        <begin position="120"/>
        <end position="134"/>
    </location>
</feature>
<organism evidence="2">
    <name type="scientific">Chrysotila carterae</name>
    <name type="common">Marine alga</name>
    <name type="synonym">Syracosphaera carterae</name>
    <dbReference type="NCBI Taxonomy" id="13221"/>
    <lineage>
        <taxon>Eukaryota</taxon>
        <taxon>Haptista</taxon>
        <taxon>Haptophyta</taxon>
        <taxon>Prymnesiophyceae</taxon>
        <taxon>Isochrysidales</taxon>
        <taxon>Isochrysidaceae</taxon>
        <taxon>Chrysotila</taxon>
    </lineage>
</organism>
<name>A0A7S4B557_CHRCT</name>
<dbReference type="AlphaFoldDB" id="A0A7S4B557"/>
<dbReference type="SUPFAM" id="SSF52343">
    <property type="entry name" value="Ferredoxin reductase-like, C-terminal NADP-linked domain"/>
    <property type="match status" value="1"/>
</dbReference>
<reference evidence="2" key="1">
    <citation type="submission" date="2021-01" db="EMBL/GenBank/DDBJ databases">
        <authorList>
            <person name="Corre E."/>
            <person name="Pelletier E."/>
            <person name="Niang G."/>
            <person name="Scheremetjew M."/>
            <person name="Finn R."/>
            <person name="Kale V."/>
            <person name="Holt S."/>
            <person name="Cochrane G."/>
            <person name="Meng A."/>
            <person name="Brown T."/>
            <person name="Cohen L."/>
        </authorList>
    </citation>
    <scope>NUCLEOTIDE SEQUENCE</scope>
    <source>
        <strain evidence="2">CCMP645</strain>
    </source>
</reference>
<sequence length="200" mass="21849">MAEQLRDLQRQHPTRFSVVHSLTRPPADWTGLQGRGSVQMARLALPPPRRANVQQPPQAGMQHPPQAGMQQPPQAGMQAPPHGNSRHLQEPSLQNSRTGGTGIERRQATSSPNSSNASTLEASTTDRLYTNSADPEQREMHPSSLGKTMIFVCGRDGFVSTWAGPRTRSFHQDGTSLKAQGPLSGILEQSGYSAEEVYKY</sequence>
<feature type="region of interest" description="Disordered" evidence="1">
    <location>
        <begin position="49"/>
        <end position="143"/>
    </location>
</feature>
<dbReference type="Gene3D" id="3.40.50.80">
    <property type="entry name" value="Nucleotide-binding domain of ferredoxin-NADP reductase (FNR) module"/>
    <property type="match status" value="1"/>
</dbReference>
<accession>A0A7S4B557</accession>
<feature type="compositionally biased region" description="Low complexity" evidence="1">
    <location>
        <begin position="108"/>
        <end position="119"/>
    </location>
</feature>
<dbReference type="InterPro" id="IPR039261">
    <property type="entry name" value="FNR_nucleotide-bd"/>
</dbReference>
<gene>
    <name evidence="2" type="ORF">PCAR00345_LOCUS7061</name>
</gene>